<sequence length="34" mass="3996">MIFSEKEHLTKPGRGIFLSDKITDHGKYMDNRET</sequence>
<evidence type="ECO:0000313" key="1">
    <source>
        <dbReference type="EMBL" id="SUZ50846.1"/>
    </source>
</evidence>
<accession>A0A381N892</accession>
<dbReference type="AlphaFoldDB" id="A0A381N892"/>
<reference evidence="1" key="1">
    <citation type="submission" date="2018-05" db="EMBL/GenBank/DDBJ databases">
        <authorList>
            <person name="Lanie J.A."/>
            <person name="Ng W.-L."/>
            <person name="Kazmierczak K.M."/>
            <person name="Andrzejewski T.M."/>
            <person name="Davidsen T.M."/>
            <person name="Wayne K.J."/>
            <person name="Tettelin H."/>
            <person name="Glass J.I."/>
            <person name="Rusch D."/>
            <person name="Podicherti R."/>
            <person name="Tsui H.-C.T."/>
            <person name="Winkler M.E."/>
        </authorList>
    </citation>
    <scope>NUCLEOTIDE SEQUENCE</scope>
</reference>
<proteinExistence type="predicted"/>
<dbReference type="EMBL" id="UINC01000192">
    <property type="protein sequence ID" value="SUZ50846.1"/>
    <property type="molecule type" value="Genomic_DNA"/>
</dbReference>
<name>A0A381N892_9ZZZZ</name>
<gene>
    <name evidence="1" type="ORF">METZ01_LOCUS3700</name>
</gene>
<organism evidence="1">
    <name type="scientific">marine metagenome</name>
    <dbReference type="NCBI Taxonomy" id="408172"/>
    <lineage>
        <taxon>unclassified sequences</taxon>
        <taxon>metagenomes</taxon>
        <taxon>ecological metagenomes</taxon>
    </lineage>
</organism>
<protein>
    <submittedName>
        <fullName evidence="1">Uncharacterized protein</fullName>
    </submittedName>
</protein>